<dbReference type="GO" id="GO:0004176">
    <property type="term" value="F:ATP-dependent peptidase activity"/>
    <property type="evidence" value="ECO:0007669"/>
    <property type="project" value="UniProtKB-UniRule"/>
</dbReference>
<organism evidence="4 5">
    <name type="scientific">Psychrosphaera haliotis</name>
    <dbReference type="NCBI Taxonomy" id="555083"/>
    <lineage>
        <taxon>Bacteria</taxon>
        <taxon>Pseudomonadati</taxon>
        <taxon>Pseudomonadota</taxon>
        <taxon>Gammaproteobacteria</taxon>
        <taxon>Alteromonadales</taxon>
        <taxon>Pseudoalteromonadaceae</taxon>
        <taxon>Psychrosphaera</taxon>
    </lineage>
</organism>
<dbReference type="Pfam" id="PF20436">
    <property type="entry name" value="LonB_AAA-LID"/>
    <property type="match status" value="1"/>
</dbReference>
<keyword evidence="1 2" id="KW-0645">Protease</keyword>
<evidence type="ECO:0000259" key="3">
    <source>
        <dbReference type="PROSITE" id="PS51786"/>
    </source>
</evidence>
<feature type="active site" evidence="2">
    <location>
        <position position="668"/>
    </location>
</feature>
<keyword evidence="5" id="KW-1185">Reference proteome</keyword>
<comment type="similarity">
    <text evidence="2">Belongs to the peptidase S16 family.</text>
</comment>
<dbReference type="EC" id="3.4.21.53" evidence="2"/>
<dbReference type="RefSeq" id="WP_155693551.1">
    <property type="nucleotide sequence ID" value="NZ_WOCD01000001.1"/>
</dbReference>
<dbReference type="OrthoDB" id="9758568at2"/>
<dbReference type="EMBL" id="WOCD01000001">
    <property type="protein sequence ID" value="MUH71112.1"/>
    <property type="molecule type" value="Genomic_DNA"/>
</dbReference>
<dbReference type="Gene3D" id="3.40.50.300">
    <property type="entry name" value="P-loop containing nucleotide triphosphate hydrolases"/>
    <property type="match status" value="2"/>
</dbReference>
<protein>
    <recommendedName>
        <fullName evidence="2">endopeptidase La</fullName>
        <ecNumber evidence="2">3.4.21.53</ecNumber>
    </recommendedName>
</protein>
<dbReference type="AlphaFoldDB" id="A0A6N8F8C4"/>
<dbReference type="Pfam" id="PF05362">
    <property type="entry name" value="Lon_C"/>
    <property type="match status" value="1"/>
</dbReference>
<dbReference type="InterPro" id="IPR041699">
    <property type="entry name" value="AAA_32"/>
</dbReference>
<keyword evidence="2" id="KW-0720">Serine protease</keyword>
<reference evidence="4 5" key="1">
    <citation type="submission" date="2019-11" db="EMBL/GenBank/DDBJ databases">
        <title>P. haliotis isolates from Z. marina roots.</title>
        <authorList>
            <person name="Cohen M."/>
            <person name="Jospin G."/>
            <person name="Eisen J.A."/>
            <person name="Coil D.A."/>
        </authorList>
    </citation>
    <scope>NUCLEOTIDE SEQUENCE [LARGE SCALE GENOMIC DNA]</scope>
    <source>
        <strain evidence="4 5">UCD-MCMsp1aY</strain>
    </source>
</reference>
<dbReference type="Pfam" id="PF20437">
    <property type="entry name" value="LonC_helical"/>
    <property type="match status" value="1"/>
</dbReference>
<dbReference type="InterPro" id="IPR027417">
    <property type="entry name" value="P-loop_NTPase"/>
</dbReference>
<evidence type="ECO:0000256" key="2">
    <source>
        <dbReference type="PROSITE-ProRule" id="PRU01122"/>
    </source>
</evidence>
<proteinExistence type="inferred from homology"/>
<name>A0A6N8F8C4_9GAMM</name>
<dbReference type="InterPro" id="IPR046843">
    <property type="entry name" value="LonB_AAA-LID"/>
</dbReference>
<feature type="active site" evidence="2">
    <location>
        <position position="711"/>
    </location>
</feature>
<evidence type="ECO:0000313" key="5">
    <source>
        <dbReference type="Proteomes" id="UP000439994"/>
    </source>
</evidence>
<gene>
    <name evidence="4" type="ORF">GNP35_00530</name>
</gene>
<dbReference type="InterPro" id="IPR008269">
    <property type="entry name" value="Lon_proteolytic"/>
</dbReference>
<dbReference type="InterPro" id="IPR027065">
    <property type="entry name" value="Lon_Prtase"/>
</dbReference>
<dbReference type="Pfam" id="PF13654">
    <property type="entry name" value="AAA_32"/>
    <property type="match status" value="1"/>
</dbReference>
<dbReference type="Gene3D" id="1.10.8.60">
    <property type="match status" value="1"/>
</dbReference>
<comment type="caution">
    <text evidence="4">The sequence shown here is derived from an EMBL/GenBank/DDBJ whole genome shotgun (WGS) entry which is preliminary data.</text>
</comment>
<dbReference type="PANTHER" id="PTHR10046">
    <property type="entry name" value="ATP DEPENDENT LON PROTEASE FAMILY MEMBER"/>
    <property type="match status" value="1"/>
</dbReference>
<evidence type="ECO:0000256" key="1">
    <source>
        <dbReference type="ARBA" id="ARBA00022670"/>
    </source>
</evidence>
<dbReference type="GO" id="GO:0030163">
    <property type="term" value="P:protein catabolic process"/>
    <property type="evidence" value="ECO:0007669"/>
    <property type="project" value="InterPro"/>
</dbReference>
<dbReference type="SUPFAM" id="SSF54211">
    <property type="entry name" value="Ribosomal protein S5 domain 2-like"/>
    <property type="match status" value="1"/>
</dbReference>
<accession>A0A6N8F8C4</accession>
<comment type="catalytic activity">
    <reaction evidence="2">
        <text>Hydrolysis of proteins in presence of ATP.</text>
        <dbReference type="EC" id="3.4.21.53"/>
    </reaction>
</comment>
<sequence>MIKNKTFRLSADSLSPSFESDKINKILASDINAEVNFIGQERAKQALEFGLDMSMKGYNLFVMGEPATGRHTLINDHIKTVAKDKQTPSEWCYVNNFEDNRSPSVIRLSPGDGKKLKTEIETLIDVILDTFPAAFDNPSFQRKWRNIDKHFNKKYQDAIDFVEQKAQAQNVLLFEEKGTVSFAPVVNEKPLNDTEFSQLEESIKLQFYKVIDDLENVLSETLLELPQWKREMFEARRTLTKQTIENALKPILKDVEHKYAAEIGVVKFVRDMRETLVEIIEEYLSSEAETEQDKDRDEIDVKKVLEEQLLPNSITKQEPHNGAPIIYEANPTFQNVFGKIEYSSVQGSVYTSYQMVRAGALHKANGGYLLIEADKLIHQPAVWEALKLALKSHEIKMESPAGEANIVNASSLNPQPIPLDIKIILMGSRELYYLMQEYDNEFNELFRVLADFEHYIALNDKALYSFIQKIKMFAHDHEMVLTASAVEQLLHFSFRQAEHQHKLSARFADVLELIGEAQFFARKAINKSEFESNVSSTLVIDKEHVTQALDAKVIRSGQISESFLEDIQEGQILIDTDGFQVGKLNGLTVLEIGDTVFGTPARISATVYAGSTGVVDIEREVELGKAIHSKGVMLLSGYLGNKYAQGFALSFSANIALEQSYGHIDGDSASLGEVCTLLSAITQIPLNQGIAITGSINQHGQVQSIGGVNEKIEGFFKLCEARGLTGDQGVIIPKTNCINLVLSESVQSAVKAGTFAIYAVENVDDAITILTGKQAGVMSSRGRYPRDTVNGLAAQRLRHIADIVNHEFGE</sequence>
<evidence type="ECO:0000313" key="4">
    <source>
        <dbReference type="EMBL" id="MUH71112.1"/>
    </source>
</evidence>
<dbReference type="Proteomes" id="UP000439994">
    <property type="component" value="Unassembled WGS sequence"/>
</dbReference>
<keyword evidence="2" id="KW-0378">Hydrolase</keyword>
<dbReference type="GO" id="GO:0005524">
    <property type="term" value="F:ATP binding"/>
    <property type="evidence" value="ECO:0007669"/>
    <property type="project" value="InterPro"/>
</dbReference>
<dbReference type="InterPro" id="IPR046844">
    <property type="entry name" value="Lon-like_helical"/>
</dbReference>
<dbReference type="InterPro" id="IPR020568">
    <property type="entry name" value="Ribosomal_Su5_D2-typ_SF"/>
</dbReference>
<dbReference type="PROSITE" id="PS51786">
    <property type="entry name" value="LON_PROTEOLYTIC"/>
    <property type="match status" value="1"/>
</dbReference>
<dbReference type="GO" id="GO:0004252">
    <property type="term" value="F:serine-type endopeptidase activity"/>
    <property type="evidence" value="ECO:0007669"/>
    <property type="project" value="UniProtKB-UniRule"/>
</dbReference>
<dbReference type="GO" id="GO:0006508">
    <property type="term" value="P:proteolysis"/>
    <property type="evidence" value="ECO:0007669"/>
    <property type="project" value="UniProtKB-KW"/>
</dbReference>
<dbReference type="Gene3D" id="3.30.230.10">
    <property type="match status" value="1"/>
</dbReference>
<dbReference type="InterPro" id="IPR014721">
    <property type="entry name" value="Ribsml_uS5_D2-typ_fold_subgr"/>
</dbReference>
<feature type="domain" description="Lon proteolytic" evidence="3">
    <location>
        <begin position="578"/>
        <end position="773"/>
    </location>
</feature>
<dbReference type="PRINTS" id="PR00830">
    <property type="entry name" value="ENDOLAPTASE"/>
</dbReference>